<dbReference type="GO" id="GO:0005524">
    <property type="term" value="F:ATP binding"/>
    <property type="evidence" value="ECO:0007669"/>
    <property type="project" value="UniProtKB-UniRule"/>
</dbReference>
<dbReference type="NCBIfam" id="TIGR00611">
    <property type="entry name" value="recf"/>
    <property type="match status" value="1"/>
</dbReference>
<evidence type="ECO:0000256" key="4">
    <source>
        <dbReference type="ARBA" id="ARBA00022490"/>
    </source>
</evidence>
<accession>A0A1T4R2X8</accession>
<dbReference type="RefSeq" id="WP_245825715.1">
    <property type="nucleotide sequence ID" value="NZ_FUWH01000010.1"/>
</dbReference>
<evidence type="ECO:0000256" key="10">
    <source>
        <dbReference type="RuleBase" id="RU000578"/>
    </source>
</evidence>
<dbReference type="HAMAP" id="MF_00365">
    <property type="entry name" value="RecF"/>
    <property type="match status" value="1"/>
</dbReference>
<keyword evidence="9 10" id="KW-0742">SOS response</keyword>
<evidence type="ECO:0000256" key="8">
    <source>
        <dbReference type="ARBA" id="ARBA00023125"/>
    </source>
</evidence>
<evidence type="ECO:0000313" key="12">
    <source>
        <dbReference type="EMBL" id="SKA10390.1"/>
    </source>
</evidence>
<keyword evidence="9 10" id="KW-0234">DNA repair</keyword>
<evidence type="ECO:0000313" key="13">
    <source>
        <dbReference type="Proteomes" id="UP000190888"/>
    </source>
</evidence>
<evidence type="ECO:0000259" key="11">
    <source>
        <dbReference type="Pfam" id="PF02463"/>
    </source>
</evidence>
<keyword evidence="6 9" id="KW-0547">Nucleotide-binding</keyword>
<keyword evidence="5 9" id="KW-0235">DNA replication</keyword>
<dbReference type="SUPFAM" id="SSF52540">
    <property type="entry name" value="P-loop containing nucleoside triphosphate hydrolases"/>
    <property type="match status" value="1"/>
</dbReference>
<evidence type="ECO:0000256" key="2">
    <source>
        <dbReference type="ARBA" id="ARBA00008016"/>
    </source>
</evidence>
<dbReference type="STRING" id="413434.SAMN04488132_110105"/>
<dbReference type="GO" id="GO:0000731">
    <property type="term" value="P:DNA synthesis involved in DNA repair"/>
    <property type="evidence" value="ECO:0007669"/>
    <property type="project" value="TreeGrafter"/>
</dbReference>
<dbReference type="GO" id="GO:0003697">
    <property type="term" value="F:single-stranded DNA binding"/>
    <property type="evidence" value="ECO:0007669"/>
    <property type="project" value="UniProtKB-UniRule"/>
</dbReference>
<evidence type="ECO:0000256" key="7">
    <source>
        <dbReference type="ARBA" id="ARBA00022840"/>
    </source>
</evidence>
<dbReference type="Pfam" id="PF02463">
    <property type="entry name" value="SMC_N"/>
    <property type="match status" value="1"/>
</dbReference>
<evidence type="ECO:0000256" key="1">
    <source>
        <dbReference type="ARBA" id="ARBA00004496"/>
    </source>
</evidence>
<keyword evidence="13" id="KW-1185">Reference proteome</keyword>
<dbReference type="PANTHER" id="PTHR32182:SF0">
    <property type="entry name" value="DNA REPLICATION AND REPAIR PROTEIN RECF"/>
    <property type="match status" value="1"/>
</dbReference>
<reference evidence="12 13" key="1">
    <citation type="submission" date="2017-02" db="EMBL/GenBank/DDBJ databases">
        <authorList>
            <person name="Peterson S.W."/>
        </authorList>
    </citation>
    <scope>NUCLEOTIDE SEQUENCE [LARGE SCALE GENOMIC DNA]</scope>
    <source>
        <strain evidence="12 13">DSM 22335</strain>
    </source>
</reference>
<protein>
    <recommendedName>
        <fullName evidence="3 9">DNA replication and repair protein RecF</fullName>
    </recommendedName>
</protein>
<dbReference type="InterPro" id="IPR018078">
    <property type="entry name" value="DNA-binding_RecF_CS"/>
</dbReference>
<evidence type="ECO:0000256" key="5">
    <source>
        <dbReference type="ARBA" id="ARBA00022705"/>
    </source>
</evidence>
<dbReference type="InterPro" id="IPR003395">
    <property type="entry name" value="RecF/RecN/SMC_N"/>
</dbReference>
<dbReference type="InterPro" id="IPR042174">
    <property type="entry name" value="RecF_2"/>
</dbReference>
<gene>
    <name evidence="9" type="primary">recF</name>
    <name evidence="12" type="ORF">SAMN04488132_110105</name>
</gene>
<keyword evidence="7 9" id="KW-0067">ATP-binding</keyword>
<name>A0A1T4R2X8_9BACT</name>
<organism evidence="12 13">
    <name type="scientific">Sediminibacterium ginsengisoli</name>
    <dbReference type="NCBI Taxonomy" id="413434"/>
    <lineage>
        <taxon>Bacteria</taxon>
        <taxon>Pseudomonadati</taxon>
        <taxon>Bacteroidota</taxon>
        <taxon>Chitinophagia</taxon>
        <taxon>Chitinophagales</taxon>
        <taxon>Chitinophagaceae</taxon>
        <taxon>Sediminibacterium</taxon>
    </lineage>
</organism>
<keyword evidence="9 10" id="KW-0227">DNA damage</keyword>
<dbReference type="PROSITE" id="PS00618">
    <property type="entry name" value="RECF_2"/>
    <property type="match status" value="1"/>
</dbReference>
<evidence type="ECO:0000256" key="3">
    <source>
        <dbReference type="ARBA" id="ARBA00020170"/>
    </source>
</evidence>
<dbReference type="AlphaFoldDB" id="A0A1T4R2X8"/>
<dbReference type="Proteomes" id="UP000190888">
    <property type="component" value="Unassembled WGS sequence"/>
</dbReference>
<dbReference type="InterPro" id="IPR001238">
    <property type="entry name" value="DNA-binding_RecF"/>
</dbReference>
<dbReference type="Gene3D" id="1.20.1050.90">
    <property type="entry name" value="RecF/RecN/SMC, N-terminal domain"/>
    <property type="match status" value="1"/>
</dbReference>
<keyword evidence="4 9" id="KW-0963">Cytoplasm</keyword>
<sequence>MIRHELFSQQFFILPVMLRLHSITIVQFRNYLQQKFDFSERIVGICGLNGTGKTNLLDAIYYLSFSRSYFSRPDSQNVHHGLAGLRLEGRYGLNGNQHELTCVVRENNRKELTLNGEAYKRFSDHIGRFPSVMIAPDDVELITGSSEERRKFIDTLLSQVNAQYLQHLIAYNRIMQQRNSLLKQYADAGKPDESLLDILDEQLSERGNYIFTERKQFLHSFLPMVHSIYNRIAGREDALALAYESQLLASGDLSGLLLQARSKDLLLQRTTRGIHRDDLIFRMQDHPFRSEASQGQRKSLLFALKLAEWQFLKEQKGFTPILLLDDVFEKLDEQRMSQLLQWVCTESDGHVFITDTHPERLRAQLDGLTSYQLIELEQTGQAPA</sequence>
<evidence type="ECO:0000256" key="9">
    <source>
        <dbReference type="HAMAP-Rule" id="MF_00365"/>
    </source>
</evidence>
<dbReference type="GO" id="GO:0005737">
    <property type="term" value="C:cytoplasm"/>
    <property type="evidence" value="ECO:0007669"/>
    <property type="project" value="UniProtKB-SubCell"/>
</dbReference>
<dbReference type="GO" id="GO:0009432">
    <property type="term" value="P:SOS response"/>
    <property type="evidence" value="ECO:0007669"/>
    <property type="project" value="UniProtKB-UniRule"/>
</dbReference>
<keyword evidence="8 9" id="KW-0238">DNA-binding</keyword>
<feature type="domain" description="RecF/RecN/SMC N-terminal" evidence="11">
    <location>
        <begin position="20"/>
        <end position="365"/>
    </location>
</feature>
<comment type="function">
    <text evidence="9 10">The RecF protein is involved in DNA metabolism; it is required for DNA replication and normal SOS inducibility. RecF binds preferentially to single-stranded, linear DNA. It also seems to bind ATP.</text>
</comment>
<dbReference type="GO" id="GO:0006302">
    <property type="term" value="P:double-strand break repair"/>
    <property type="evidence" value="ECO:0007669"/>
    <property type="project" value="TreeGrafter"/>
</dbReference>
<proteinExistence type="inferred from homology"/>
<dbReference type="GO" id="GO:0006260">
    <property type="term" value="P:DNA replication"/>
    <property type="evidence" value="ECO:0007669"/>
    <property type="project" value="UniProtKB-UniRule"/>
</dbReference>
<comment type="subcellular location">
    <subcellularLocation>
        <location evidence="1 9 10">Cytoplasm</location>
    </subcellularLocation>
</comment>
<feature type="binding site" evidence="9">
    <location>
        <begin position="47"/>
        <end position="54"/>
    </location>
    <ligand>
        <name>ATP</name>
        <dbReference type="ChEBI" id="CHEBI:30616"/>
    </ligand>
</feature>
<dbReference type="EMBL" id="FUWH01000010">
    <property type="protein sequence ID" value="SKA10390.1"/>
    <property type="molecule type" value="Genomic_DNA"/>
</dbReference>
<evidence type="ECO:0000256" key="6">
    <source>
        <dbReference type="ARBA" id="ARBA00022741"/>
    </source>
</evidence>
<dbReference type="PANTHER" id="PTHR32182">
    <property type="entry name" value="DNA REPLICATION AND REPAIR PROTEIN RECF"/>
    <property type="match status" value="1"/>
</dbReference>
<dbReference type="Gene3D" id="3.40.50.300">
    <property type="entry name" value="P-loop containing nucleotide triphosphate hydrolases"/>
    <property type="match status" value="1"/>
</dbReference>
<comment type="similarity">
    <text evidence="2 9 10">Belongs to the RecF family.</text>
</comment>
<dbReference type="PROSITE" id="PS00617">
    <property type="entry name" value="RECF_1"/>
    <property type="match status" value="1"/>
</dbReference>
<dbReference type="InterPro" id="IPR027417">
    <property type="entry name" value="P-loop_NTPase"/>
</dbReference>